<dbReference type="Pfam" id="PF03473">
    <property type="entry name" value="MOSC"/>
    <property type="match status" value="1"/>
</dbReference>
<dbReference type="PROSITE" id="PS51340">
    <property type="entry name" value="MOSC"/>
    <property type="match status" value="1"/>
</dbReference>
<proteinExistence type="predicted"/>
<dbReference type="Gene3D" id="2.40.33.20">
    <property type="entry name" value="PK beta-barrel domain-like"/>
    <property type="match status" value="1"/>
</dbReference>
<reference evidence="2" key="1">
    <citation type="journal article" date="2014" name="Int. J. Syst. Evol. Microbiol.">
        <title>Complete genome sequence of Corynebacterium casei LMG S-19264T (=DSM 44701T), isolated from a smear-ripened cheese.</title>
        <authorList>
            <consortium name="US DOE Joint Genome Institute (JGI-PGF)"/>
            <person name="Walter F."/>
            <person name="Albersmeier A."/>
            <person name="Kalinowski J."/>
            <person name="Ruckert C."/>
        </authorList>
    </citation>
    <scope>NUCLEOTIDE SEQUENCE</scope>
    <source>
        <strain evidence="2">CGMCC 1.12987</strain>
    </source>
</reference>
<feature type="domain" description="MOSC" evidence="1">
    <location>
        <begin position="36"/>
        <end position="170"/>
    </location>
</feature>
<dbReference type="GO" id="GO:0003824">
    <property type="term" value="F:catalytic activity"/>
    <property type="evidence" value="ECO:0007669"/>
    <property type="project" value="InterPro"/>
</dbReference>
<protein>
    <submittedName>
        <fullName evidence="2">MOSC domain-containing protein</fullName>
    </submittedName>
</protein>
<dbReference type="EMBL" id="BMGR01000001">
    <property type="protein sequence ID" value="GGF90126.1"/>
    <property type="molecule type" value="Genomic_DNA"/>
</dbReference>
<accession>A0A917CK22</accession>
<gene>
    <name evidence="2" type="ORF">GCM10010916_04380</name>
</gene>
<keyword evidence="3" id="KW-1185">Reference proteome</keyword>
<dbReference type="PANTHER" id="PTHR30212:SF4">
    <property type="entry name" value="MOSC DOMAIN-CONTAINING PROTEIN"/>
    <property type="match status" value="1"/>
</dbReference>
<dbReference type="InterPro" id="IPR005302">
    <property type="entry name" value="MoCF_Sase_C"/>
</dbReference>
<dbReference type="RefSeq" id="WP_229724910.1">
    <property type="nucleotide sequence ID" value="NZ_BMGR01000001.1"/>
</dbReference>
<evidence type="ECO:0000313" key="2">
    <source>
        <dbReference type="EMBL" id="GGF90126.1"/>
    </source>
</evidence>
<dbReference type="Pfam" id="PF03475">
    <property type="entry name" value="YiiM_3-alpha"/>
    <property type="match status" value="1"/>
</dbReference>
<dbReference type="GO" id="GO:0030170">
    <property type="term" value="F:pyridoxal phosphate binding"/>
    <property type="evidence" value="ECO:0007669"/>
    <property type="project" value="InterPro"/>
</dbReference>
<sequence>MSALAPDLGTIISINVGQPVKTMHGNKEVETGIFKQPVNGVQWLSYNGLSGDGQADLVHHGGVDKAICVYVYDYYKHWERALGKKLEYSAFGENFTVSGGHERVVAIGDIYRIGSAKVQVSQPRMPCFKLSIKHGEPQLQEWVLNKGYTGFYFRVLEEGEVKAGDVFVCESKHPERMSVAEAAFIMKRDKKNIEAAKRLLAVKELSESWKVDLEKRLHELQAEIEEEDVI</sequence>
<dbReference type="AlphaFoldDB" id="A0A917CK22"/>
<name>A0A917CK22_9BACL</name>
<dbReference type="GO" id="GO:0030151">
    <property type="term" value="F:molybdenum ion binding"/>
    <property type="evidence" value="ECO:0007669"/>
    <property type="project" value="InterPro"/>
</dbReference>
<comment type="caution">
    <text evidence="2">The sequence shown here is derived from an EMBL/GenBank/DDBJ whole genome shotgun (WGS) entry which is preliminary data.</text>
</comment>
<reference evidence="2" key="2">
    <citation type="submission" date="2020-09" db="EMBL/GenBank/DDBJ databases">
        <authorList>
            <person name="Sun Q."/>
            <person name="Zhou Y."/>
        </authorList>
    </citation>
    <scope>NUCLEOTIDE SEQUENCE</scope>
    <source>
        <strain evidence="2">CGMCC 1.12987</strain>
    </source>
</reference>
<dbReference type="SUPFAM" id="SSF50800">
    <property type="entry name" value="PK beta-barrel domain-like"/>
    <property type="match status" value="1"/>
</dbReference>
<dbReference type="PANTHER" id="PTHR30212">
    <property type="entry name" value="PROTEIN YIIM"/>
    <property type="match status" value="1"/>
</dbReference>
<dbReference type="Proteomes" id="UP000644756">
    <property type="component" value="Unassembled WGS sequence"/>
</dbReference>
<evidence type="ECO:0000313" key="3">
    <source>
        <dbReference type="Proteomes" id="UP000644756"/>
    </source>
</evidence>
<organism evidence="2 3">
    <name type="scientific">Paenibacillus abyssi</name>
    <dbReference type="NCBI Taxonomy" id="1340531"/>
    <lineage>
        <taxon>Bacteria</taxon>
        <taxon>Bacillati</taxon>
        <taxon>Bacillota</taxon>
        <taxon>Bacilli</taxon>
        <taxon>Bacillales</taxon>
        <taxon>Paenibacillaceae</taxon>
        <taxon>Paenibacillus</taxon>
    </lineage>
</organism>
<dbReference type="InterPro" id="IPR005163">
    <property type="entry name" value="Tri_helical_YiiM-like"/>
</dbReference>
<dbReference type="InterPro" id="IPR052353">
    <property type="entry name" value="Benzoxazolinone_Detox_Enz"/>
</dbReference>
<dbReference type="InterPro" id="IPR011037">
    <property type="entry name" value="Pyrv_Knase-like_insert_dom_sf"/>
</dbReference>
<evidence type="ECO:0000259" key="1">
    <source>
        <dbReference type="PROSITE" id="PS51340"/>
    </source>
</evidence>